<dbReference type="GO" id="GO:0070062">
    <property type="term" value="C:extracellular exosome"/>
    <property type="evidence" value="ECO:0007669"/>
    <property type="project" value="TreeGrafter"/>
</dbReference>
<feature type="transmembrane region" description="Helical" evidence="11">
    <location>
        <begin position="49"/>
        <end position="72"/>
    </location>
</feature>
<evidence type="ECO:0000256" key="1">
    <source>
        <dbReference type="ARBA" id="ARBA00004651"/>
    </source>
</evidence>
<dbReference type="Gene3D" id="1.20.1730.10">
    <property type="entry name" value="Sodium/glucose cotransporter"/>
    <property type="match status" value="1"/>
</dbReference>
<organism evidence="12">
    <name type="scientific">Petromyzon marinus</name>
    <name type="common">Sea lamprey</name>
    <dbReference type="NCBI Taxonomy" id="7757"/>
    <lineage>
        <taxon>Eukaryota</taxon>
        <taxon>Metazoa</taxon>
        <taxon>Chordata</taxon>
        <taxon>Craniata</taxon>
        <taxon>Vertebrata</taxon>
        <taxon>Cyclostomata</taxon>
        <taxon>Hyperoartia</taxon>
        <taxon>Petromyzontiformes</taxon>
        <taxon>Petromyzontidae</taxon>
        <taxon>Petromyzon</taxon>
    </lineage>
</organism>
<dbReference type="GO" id="GO:0006814">
    <property type="term" value="P:sodium ion transport"/>
    <property type="evidence" value="ECO:0007669"/>
    <property type="project" value="UniProtKB-KW"/>
</dbReference>
<dbReference type="PANTHER" id="PTHR42985">
    <property type="entry name" value="SODIUM-COUPLED MONOCARBOXYLATE TRANSPORTER"/>
    <property type="match status" value="1"/>
</dbReference>
<keyword evidence="3" id="KW-0813">Transport</keyword>
<dbReference type="InterPro" id="IPR051163">
    <property type="entry name" value="Sodium:Solute_Symporter_SSF"/>
</dbReference>
<keyword evidence="10" id="KW-0739">Sodium transport</keyword>
<keyword evidence="7" id="KW-0915">Sodium</keyword>
<evidence type="ECO:0000256" key="8">
    <source>
        <dbReference type="ARBA" id="ARBA00023065"/>
    </source>
</evidence>
<evidence type="ECO:0000256" key="10">
    <source>
        <dbReference type="ARBA" id="ARBA00023201"/>
    </source>
</evidence>
<keyword evidence="6 11" id="KW-1133">Transmembrane helix</keyword>
<dbReference type="InterPro" id="IPR038377">
    <property type="entry name" value="Na/Glc_symporter_sf"/>
</dbReference>
<dbReference type="PANTHER" id="PTHR42985:SF45">
    <property type="entry name" value="SODIUM_IODIDE COTRANSPORTER-LIKE"/>
    <property type="match status" value="1"/>
</dbReference>
<dbReference type="HOGENOM" id="CLU_1194556_0_0_1"/>
<proteinExistence type="inferred from homology"/>
<accession>S4R8G0</accession>
<keyword evidence="9 11" id="KW-0472">Membrane</keyword>
<name>S4R8G0_PETMA</name>
<evidence type="ECO:0000313" key="12">
    <source>
        <dbReference type="Ensembl" id="ENSPMAP00000001491.1"/>
    </source>
</evidence>
<evidence type="ECO:0000256" key="7">
    <source>
        <dbReference type="ARBA" id="ARBA00023053"/>
    </source>
</evidence>
<keyword evidence="4" id="KW-1003">Cell membrane</keyword>
<dbReference type="InterPro" id="IPR001734">
    <property type="entry name" value="Na/solute_symporter"/>
</dbReference>
<evidence type="ECO:0000256" key="4">
    <source>
        <dbReference type="ARBA" id="ARBA00022475"/>
    </source>
</evidence>
<protein>
    <recommendedName>
        <fullName evidence="13">Sodium-coupled monocarboxylate transporter 1</fullName>
    </recommendedName>
</protein>
<reference evidence="12" key="1">
    <citation type="submission" date="2025-08" db="UniProtKB">
        <authorList>
            <consortium name="Ensembl"/>
        </authorList>
    </citation>
    <scope>IDENTIFICATION</scope>
</reference>
<comment type="subcellular location">
    <subcellularLocation>
        <location evidence="1">Cell membrane</location>
        <topology evidence="1">Multi-pass membrane protein</topology>
    </subcellularLocation>
</comment>
<dbReference type="GO" id="GO:0005886">
    <property type="term" value="C:plasma membrane"/>
    <property type="evidence" value="ECO:0007669"/>
    <property type="project" value="UniProtKB-SubCell"/>
</dbReference>
<feature type="transmembrane region" description="Helical" evidence="11">
    <location>
        <begin position="114"/>
        <end position="135"/>
    </location>
</feature>
<dbReference type="GO" id="GO:0015293">
    <property type="term" value="F:symporter activity"/>
    <property type="evidence" value="ECO:0007669"/>
    <property type="project" value="TreeGrafter"/>
</dbReference>
<dbReference type="STRING" id="7757.ENSPMAP00000001491"/>
<evidence type="ECO:0000256" key="6">
    <source>
        <dbReference type="ARBA" id="ARBA00022989"/>
    </source>
</evidence>
<evidence type="ECO:0000256" key="5">
    <source>
        <dbReference type="ARBA" id="ARBA00022692"/>
    </source>
</evidence>
<evidence type="ECO:0000256" key="11">
    <source>
        <dbReference type="SAM" id="Phobius"/>
    </source>
</evidence>
<keyword evidence="8" id="KW-0406">Ion transport</keyword>
<sequence length="210" mass="22674">FGGVCIVMSLVASLLGNVLQAALSILGMMGGPLLGLFILGIYFPWANELGALAGLLVGLFLSLWVGIGAQLYPALPIKTRPLPLTTAGCNVWASPRSTLFPRPTIAEEWYSISYLYYSAVGCIGVVVAGFIVSIISSRGRVRPVNSRLIHPLVQTLLRLLRVHSLTYTTAGHHRSWDVWDEEEGTEKENANGFVEKDGIPAADISLHSTK</sequence>
<evidence type="ECO:0008006" key="13">
    <source>
        <dbReference type="Google" id="ProtNLM"/>
    </source>
</evidence>
<evidence type="ECO:0000256" key="3">
    <source>
        <dbReference type="ARBA" id="ARBA00022448"/>
    </source>
</evidence>
<dbReference type="AlphaFoldDB" id="S4R8G0"/>
<dbReference type="Ensembl" id="ENSPMAT00000001498.1">
    <property type="protein sequence ID" value="ENSPMAP00000001491.1"/>
    <property type="gene ID" value="ENSPMAG00000001354.1"/>
</dbReference>
<keyword evidence="5 11" id="KW-0812">Transmembrane</keyword>
<evidence type="ECO:0000256" key="9">
    <source>
        <dbReference type="ARBA" id="ARBA00023136"/>
    </source>
</evidence>
<comment type="similarity">
    <text evidence="2">Belongs to the sodium:solute symporter (SSF) (TC 2.A.21) family.</text>
</comment>
<dbReference type="OMA" id="FMIANIK"/>
<reference evidence="12" key="2">
    <citation type="submission" date="2025-09" db="UniProtKB">
        <authorList>
            <consortium name="Ensembl"/>
        </authorList>
    </citation>
    <scope>IDENTIFICATION</scope>
</reference>
<dbReference type="GeneTree" id="ENSGT00940000159545"/>
<dbReference type="PROSITE" id="PS50283">
    <property type="entry name" value="NA_SOLUT_SYMP_3"/>
    <property type="match status" value="1"/>
</dbReference>
<evidence type="ECO:0000256" key="2">
    <source>
        <dbReference type="ARBA" id="ARBA00006434"/>
    </source>
</evidence>
<feature type="transmembrane region" description="Helical" evidence="11">
    <location>
        <begin position="18"/>
        <end position="42"/>
    </location>
</feature>